<keyword evidence="1" id="KW-0472">Membrane</keyword>
<sequence>MTVPLDTVNDIRSMDAAGRSRSEIARMPHVSRNTRAKYADMWIGNWIGYTGVDSSGRGARDGRAVMGEKGERPERVFPGRTDPWFIAAMVIVAGGLSAACIACFLSSSPALLWGWLALLPIPALVALAALPVRSNRLELYGDRLVVVYAGTRSVIPYAHVRGVRRTRTLWAGTANSLDRVYIEAPYDGDAIVSVTDNDALVAELGRRCGLGPDA</sequence>
<dbReference type="InterPro" id="IPR009589">
    <property type="entry name" value="PH_YyaB-like"/>
</dbReference>
<feature type="domain" description="Uncharacterized protein YyaB-like PH" evidence="2">
    <location>
        <begin position="139"/>
        <end position="208"/>
    </location>
</feature>
<organism evidence="3 4">
    <name type="scientific">Collinsella aerofaciens</name>
    <dbReference type="NCBI Taxonomy" id="74426"/>
    <lineage>
        <taxon>Bacteria</taxon>
        <taxon>Bacillati</taxon>
        <taxon>Actinomycetota</taxon>
        <taxon>Coriobacteriia</taxon>
        <taxon>Coriobacteriales</taxon>
        <taxon>Coriobacteriaceae</taxon>
        <taxon>Collinsella</taxon>
    </lineage>
</organism>
<name>A0A5K1J5W9_9ACTN</name>
<accession>A0A5K1J5W9</accession>
<dbReference type="EMBL" id="CABWIH010000039">
    <property type="protein sequence ID" value="VWL98354.1"/>
    <property type="molecule type" value="Genomic_DNA"/>
</dbReference>
<proteinExistence type="predicted"/>
<dbReference type="AlphaFoldDB" id="A0A5K1J5W9"/>
<dbReference type="Proteomes" id="UP000330807">
    <property type="component" value="Unassembled WGS sequence"/>
</dbReference>
<keyword evidence="1" id="KW-0812">Transmembrane</keyword>
<evidence type="ECO:0000313" key="4">
    <source>
        <dbReference type="Proteomes" id="UP000330807"/>
    </source>
</evidence>
<dbReference type="Pfam" id="PF06713">
    <property type="entry name" value="bPH_4"/>
    <property type="match status" value="1"/>
</dbReference>
<reference evidence="3 4" key="1">
    <citation type="submission" date="2019-10" db="EMBL/GenBank/DDBJ databases">
        <authorList>
            <person name="Wolf R A."/>
        </authorList>
    </citation>
    <scope>NUCLEOTIDE SEQUENCE [LARGE SCALE GENOMIC DNA]</scope>
    <source>
        <strain evidence="3">Collinsella_aerofaciens_AK_138A</strain>
    </source>
</reference>
<evidence type="ECO:0000259" key="2">
    <source>
        <dbReference type="Pfam" id="PF06713"/>
    </source>
</evidence>
<gene>
    <name evidence="3" type="ORF">LMKDKBCB_01972</name>
</gene>
<evidence type="ECO:0000313" key="3">
    <source>
        <dbReference type="EMBL" id="VWL98354.1"/>
    </source>
</evidence>
<feature type="transmembrane region" description="Helical" evidence="1">
    <location>
        <begin position="113"/>
        <end position="132"/>
    </location>
</feature>
<evidence type="ECO:0000256" key="1">
    <source>
        <dbReference type="SAM" id="Phobius"/>
    </source>
</evidence>
<dbReference type="GO" id="GO:0030153">
    <property type="term" value="P:bacteriocin immunity"/>
    <property type="evidence" value="ECO:0007669"/>
    <property type="project" value="InterPro"/>
</dbReference>
<keyword evidence="1" id="KW-1133">Transmembrane helix</keyword>
<feature type="transmembrane region" description="Helical" evidence="1">
    <location>
        <begin position="84"/>
        <end position="107"/>
    </location>
</feature>
<protein>
    <recommendedName>
        <fullName evidence="2">Uncharacterized protein YyaB-like PH domain-containing protein</fullName>
    </recommendedName>
</protein>